<evidence type="ECO:0000313" key="2">
    <source>
        <dbReference type="EMBL" id="HIU92554.1"/>
    </source>
</evidence>
<comment type="caution">
    <text evidence="2">The sequence shown here is derived from an EMBL/GenBank/DDBJ whole genome shotgun (WGS) entry which is preliminary data.</text>
</comment>
<reference evidence="2" key="2">
    <citation type="journal article" date="2021" name="PeerJ">
        <title>Extensive microbial diversity within the chicken gut microbiome revealed by metagenomics and culture.</title>
        <authorList>
            <person name="Gilroy R."/>
            <person name="Ravi A."/>
            <person name="Getino M."/>
            <person name="Pursley I."/>
            <person name="Horton D.L."/>
            <person name="Alikhan N.F."/>
            <person name="Baker D."/>
            <person name="Gharbi K."/>
            <person name="Hall N."/>
            <person name="Watson M."/>
            <person name="Adriaenssens E.M."/>
            <person name="Foster-Nyarko E."/>
            <person name="Jarju S."/>
            <person name="Secka A."/>
            <person name="Antonio M."/>
            <person name="Oren A."/>
            <person name="Chaudhuri R.R."/>
            <person name="La Ragione R."/>
            <person name="Hildebrand F."/>
            <person name="Pallen M.J."/>
        </authorList>
    </citation>
    <scope>NUCLEOTIDE SEQUENCE</scope>
    <source>
        <strain evidence="2">CHK154-7741</strain>
    </source>
</reference>
<feature type="non-terminal residue" evidence="2">
    <location>
        <position position="1"/>
    </location>
</feature>
<dbReference type="EMBL" id="DVOD01000040">
    <property type="protein sequence ID" value="HIU92554.1"/>
    <property type="molecule type" value="Genomic_DNA"/>
</dbReference>
<organism evidence="2 3">
    <name type="scientific">Candidatus Limenecus avicola</name>
    <dbReference type="NCBI Taxonomy" id="2840847"/>
    <lineage>
        <taxon>Bacteria</taxon>
        <taxon>Bacillati</taxon>
        <taxon>Bacillota</taxon>
        <taxon>Clostridia</taxon>
        <taxon>Eubacteriales</taxon>
        <taxon>Clostridiaceae</taxon>
        <taxon>Clostridiaceae incertae sedis</taxon>
        <taxon>Candidatus Limenecus</taxon>
    </lineage>
</organism>
<protein>
    <submittedName>
        <fullName evidence="2">S-layer family protein</fullName>
    </submittedName>
</protein>
<evidence type="ECO:0000256" key="1">
    <source>
        <dbReference type="SAM" id="MobiDB-lite"/>
    </source>
</evidence>
<gene>
    <name evidence="2" type="ORF">IAD26_05405</name>
</gene>
<evidence type="ECO:0000313" key="3">
    <source>
        <dbReference type="Proteomes" id="UP000886748"/>
    </source>
</evidence>
<name>A0A9D1N0H5_9CLOT</name>
<sequence length="2512" mass="258470">VILNSLVDASSGNVVIDAKGAIIQADSITGHAINAGGNINLTAQNDIGSASQKITVNADGTVSAAGTGIYLDSPEKTLNLAGITSGGIVDISTTTSGDINIKDNTEVTGTDITLSAANGIYQDGANKSITAQGKLSLTAQNGDLGKEGNAIVFKADSVKASAQNGSVILNGVETDINTDEIIAGNNIDLSTTTSGNINIINAITADGYIRLNSAEALNVTQNITSTGSSVTLGAVNDVTLNAQVKAQTDVTVDTQGNIIQNSGLVSAGNDITLNAAGNVGAVGQEIAINAGNVLNSNAADIFIKNTQGGLKIGEIVSQNTVNLTASGDITQDNPSKTGITATGDINLVSSGGDIGKSSTDSVAVNTEGVVNAEASNIYMSSDKNFNTGSITASQTGNVDIRTTGDGSDIVIKNLMKGGNIVLNAKGSVKQDSTLSKSIEADNLDITAQTGDIGETGNAIDFSSTGSLSANAQQGSVILNGIDTDIYVGSASGGGSIVAGKSIDLSTENSGGIFVQSALTANDGYIRLNSVESLNLSEDITASEKVELISQTGDILLDALINAGTDIVVDSDGKITAGNENVLLTAGNDITLNANSTVGEELQKIKVNADNNVTVTGSSVYLQSPGKTINLAGINSGGVVDISTTTSGDINIRDNSEITGSDITLNAADGIYQEGDEKTITASGKLDLTANNTDIGRENNALIFAADSVKASAEKGSIVLNGIDVDIKTDTINAGKNIDLSTTNSGNIIIQSELSTQNGGYIRLNSAQSLVVDKNITSSDYLFLGAKEGLELSAIIQAVNDITMETQGGINQISGSVTSTAGKVLASNTVSGGIILNNVAAQTGMNITNTGDSAALVAVGNLVSAGGNLNIVNATGGNVDLTGNIESSNGNVSINSDEGNIVKQDTSATVIAGQDIFLGGKSVGSADKFINTNAGGAVSGRGQKLYLENTTGEFKIGNIETVKDTPQDITEVNLVSKQGDITFNGLVQGDNVNVNSSNGIKQDTALTTPSIEADRVTLTANNGDVGAADNAIDMKVTGALNVDKAGNVYIHGADTGNENALNIGNINADNIVKLTSDSGIRLNGLIQGQTADLTANGDITQSDSIEKSFDVDSLNLVSTAGNIGLTGHAIDFVAGSLHANAAGSVVLNGIGLDIETGDIIAGKDIDLSTTGSGNITISKDMSANGYIRLNSAEGLIVNKNLNATGYIELIAQGGEMILSSLIEATDVTLNAAGGITQESGKIVSTGTNGVNVTNKTAGSIELVDVTASNGNINITNDETAAGSIILGNLTAGKDISVSNLSEGEIRLNSNISGADINLIATGGISQIAGNITATGENGLNASNSVSGGIKLNNITAQNGGVNIANDNSASGSIIVGKIDALKDVSLSNLSGNEIILNSDVTGADVSIVSTGGIIQQSGNIISSGDSGFNAQNSQSGSIELNDITSANGVNIENTASDASDIELNKISNTNGLVYITNATGGNVLLNALVESSNGSIIIDTANGNIEQNIAGIALKAGGDISLKAGNHIGTADSYIKLNSGGSVFLDANNLYIDSPDMDLNIAQTDNTTGSVNIKTSGADADLNLNSNVSAADITLSSVSDLNSAGILNSRGNVSLQGNNVSVNSINTGSSYSITGNGLVNVSGTLTNNADSSITANNSGTDSGIIIADTAVLNNNNGSLNITNNGANGLAMNGTIINNGNMTLENNAGSMILAGEIDAKVGSVNTFINGADEDMNISMDLESFGTTITFENRGQGSLIVDENANLAVNGIQQGDTFYEGELNLNNMSNSDQSGISIKGTIAGDNGTVNITNNGQNGITFENGSNVNTGSDINVINNKGSLTVAKDASITSRADISIENKQAAQSVNFDGTVHGKNVTVQSNGSNINIAHNKEHANISADENIEITAQNADILNNSLSEAPVPNAGGISAGNNIELSADNIGSLDDTLGNIIKDGFVLDADKSIHVNAGGHITADAQETLNLLAVNGNLNLDSVSAKDAILSALNGNITGNSITSDNLYAFAASDSGKISLDNMNIATDVYAEAGSHITMNSNSALNIQSALSRNDSIDITSEGNTEIREIAALKDINITVNDEKLTIINLGRVERAQDVIPENVNLTVLDAKRQPSGSYTPGMSPEELENLKPNSKLDIYNAYVQNKATLKADTITAQVYDISDDSVAGQKRVDKYGNEATGFHNANKNGDLLEFDIQGANYAQGDAGSDPHNPYYSPDANDKHALNVHLTLGDSVGDALYGANFKKLYSDYAFIDSINTSNPDAFSKIVIESGIIGEKAIIRNNNLRLDINNTDVERDYAINKHYNDAPDKEYTNHTSFNSEMFDTIIVDKTDKPDIPDVPVIPPDPSDDRNPYNPNRQVKDPVLTDKVIPISRYVQEAENKDSTAVDADKSTGIKQIRWVVRDKENRILGASESELIKEPVVDSVIKISKKGIVVTADTVSDDGLKLNQNVQIDLKYKEIAFNVDGQVKNINGRIVEIAFVNVDKLTSTVMLFLSMFSENL</sequence>
<feature type="region of interest" description="Disordered" evidence="1">
    <location>
        <begin position="2345"/>
        <end position="2371"/>
    </location>
</feature>
<reference evidence="2" key="1">
    <citation type="submission" date="2020-10" db="EMBL/GenBank/DDBJ databases">
        <authorList>
            <person name="Gilroy R."/>
        </authorList>
    </citation>
    <scope>NUCLEOTIDE SEQUENCE</scope>
    <source>
        <strain evidence="2">CHK154-7741</strain>
    </source>
</reference>
<dbReference type="Proteomes" id="UP000886748">
    <property type="component" value="Unassembled WGS sequence"/>
</dbReference>
<accession>A0A9D1N0H5</accession>
<proteinExistence type="predicted"/>